<feature type="active site" description="Glycyl thioester intermediate" evidence="10">
    <location>
        <position position="668"/>
    </location>
</feature>
<dbReference type="InterPro" id="IPR035983">
    <property type="entry name" value="Hect_E3_ubiquitin_ligase"/>
</dbReference>
<comment type="subcellular location">
    <subcellularLocation>
        <location evidence="2">Cytoplasm</location>
    </subcellularLocation>
</comment>
<sequence>MDITAGGAHSACITTNGELYTWGKGRYGRLGHGDSEDQSRPKLLEALKGYRVVDVACGSGDAQTLCITDDDSVWSWGDGDYGKLGRGGSDGCKVPMKVEALQSLGVLKVECGSQFSVALTKSGAVYTWGKGDYHRLGHGTDDHVRRPRRVTALQGKKVIDVACGSLHCVACTETGEVFTWGDNDEGQLGDGTTNAIQRPRLVTALTGKKINRVACGSAHSLAWSTHKPVSAGRLPTSVPMEYNHLQGFDMSVLRNRLVLLHHFSELFCPCIPMIHLQESGRDQMKEDVSTGLDALRGILVSSAKEAAFRKVVQATMVRDKQHGPVIELNRIQVKRSRVKGGFAGPDGLKSVFGQMSQRLSLLTSESLMLPHRVWKVKFVGEGVDDCGGGYSESIVEMCEELQNGSVPLLIVTPNGRDESGANRDCFLLNPMLHQPVYQNMFKFLGILIGIAIRSGSPLSLNIAEPSWKQLAGMPLGISDMPEIDKDFVPGLMCIREMDDEALRGAEMPFSIPSATGQEIHLSHKYTRITPENRVEYVKLAMDHRLHEFDEQVRFVREGMARVVPVPLLSLFTGYELETMVCGSQDIPLSLLKSVATYKGIEPSSPLVQWFWEVMDEFTNAERSLFLRFVWGRTRLPRTIADFRGRDFVLQVLDKYNPADNFLPESYTCFFLLKMPRYSCRNVLREKLKYAVHFCKSIDTDDYARVALTGDTLDEDTPEASEVHQMDSMESEGEIVDSDAS</sequence>
<dbReference type="AlphaFoldDB" id="A0A0B7BGT1"/>
<gene>
    <name evidence="14" type="primary">ORF182701</name>
</gene>
<dbReference type="GO" id="GO:0061630">
    <property type="term" value="F:ubiquitin protein ligase activity"/>
    <property type="evidence" value="ECO:0007669"/>
    <property type="project" value="UniProtKB-EC"/>
</dbReference>
<evidence type="ECO:0000256" key="3">
    <source>
        <dbReference type="ARBA" id="ARBA00004906"/>
    </source>
</evidence>
<keyword evidence="5" id="KW-0963">Cytoplasm</keyword>
<feature type="repeat" description="RCC1" evidence="11">
    <location>
        <begin position="71"/>
        <end position="122"/>
    </location>
</feature>
<dbReference type="InterPro" id="IPR000569">
    <property type="entry name" value="HECT_dom"/>
</dbReference>
<dbReference type="PROSITE" id="PS50237">
    <property type="entry name" value="HECT"/>
    <property type="match status" value="1"/>
</dbReference>
<dbReference type="InterPro" id="IPR000408">
    <property type="entry name" value="Reg_chr_condens"/>
</dbReference>
<evidence type="ECO:0000256" key="9">
    <source>
        <dbReference type="ARBA" id="ARBA00022786"/>
    </source>
</evidence>
<keyword evidence="6" id="KW-0597">Phosphoprotein</keyword>
<comment type="catalytic activity">
    <reaction evidence="1">
        <text>S-ubiquitinyl-[E2 ubiquitin-conjugating enzyme]-L-cysteine + [acceptor protein]-L-lysine = [E2 ubiquitin-conjugating enzyme]-L-cysteine + N(6)-ubiquitinyl-[acceptor protein]-L-lysine.</text>
        <dbReference type="EC" id="2.3.2.26"/>
    </reaction>
</comment>
<dbReference type="InterPro" id="IPR051625">
    <property type="entry name" value="Signaling_Regulatory_Domain"/>
</dbReference>
<dbReference type="Pfam" id="PF00632">
    <property type="entry name" value="HECT"/>
    <property type="match status" value="1"/>
</dbReference>
<dbReference type="SUPFAM" id="SSF50985">
    <property type="entry name" value="RCC1/BLIP-II"/>
    <property type="match status" value="1"/>
</dbReference>
<evidence type="ECO:0000313" key="14">
    <source>
        <dbReference type="EMBL" id="CEK91390.1"/>
    </source>
</evidence>
<evidence type="ECO:0000256" key="12">
    <source>
        <dbReference type="SAM" id="MobiDB-lite"/>
    </source>
</evidence>
<evidence type="ECO:0000256" key="5">
    <source>
        <dbReference type="ARBA" id="ARBA00022490"/>
    </source>
</evidence>
<reference evidence="14" key="1">
    <citation type="submission" date="2014-12" db="EMBL/GenBank/DDBJ databases">
        <title>Insight into the proteome of Arion vulgaris.</title>
        <authorList>
            <person name="Aradska J."/>
            <person name="Bulat T."/>
            <person name="Smidak R."/>
            <person name="Sarate P."/>
            <person name="Gangsoo J."/>
            <person name="Sialana F."/>
            <person name="Bilban M."/>
            <person name="Lubec G."/>
        </authorList>
    </citation>
    <scope>NUCLEOTIDE SEQUENCE</scope>
    <source>
        <tissue evidence="14">Skin</tissue>
    </source>
</reference>
<dbReference type="InterPro" id="IPR009091">
    <property type="entry name" value="RCC1/BLIP-II"/>
</dbReference>
<evidence type="ECO:0000256" key="4">
    <source>
        <dbReference type="ARBA" id="ARBA00012485"/>
    </source>
</evidence>
<evidence type="ECO:0000256" key="10">
    <source>
        <dbReference type="PROSITE-ProRule" id="PRU00104"/>
    </source>
</evidence>
<feature type="repeat" description="RCC1" evidence="11">
    <location>
        <begin position="175"/>
        <end position="226"/>
    </location>
</feature>
<feature type="repeat" description="RCC1" evidence="11">
    <location>
        <begin position="17"/>
        <end position="68"/>
    </location>
</feature>
<dbReference type="CDD" id="cd00078">
    <property type="entry name" value="HECTc"/>
    <property type="match status" value="1"/>
</dbReference>
<dbReference type="EC" id="2.3.2.26" evidence="4"/>
<organism evidence="14">
    <name type="scientific">Arion vulgaris</name>
    <dbReference type="NCBI Taxonomy" id="1028688"/>
    <lineage>
        <taxon>Eukaryota</taxon>
        <taxon>Metazoa</taxon>
        <taxon>Spiralia</taxon>
        <taxon>Lophotrochozoa</taxon>
        <taxon>Mollusca</taxon>
        <taxon>Gastropoda</taxon>
        <taxon>Heterobranchia</taxon>
        <taxon>Euthyneura</taxon>
        <taxon>Panpulmonata</taxon>
        <taxon>Eupulmonata</taxon>
        <taxon>Stylommatophora</taxon>
        <taxon>Helicina</taxon>
        <taxon>Arionoidea</taxon>
        <taxon>Arionidae</taxon>
        <taxon>Arion</taxon>
    </lineage>
</organism>
<proteinExistence type="predicted"/>
<dbReference type="GO" id="GO:0005737">
    <property type="term" value="C:cytoplasm"/>
    <property type="evidence" value="ECO:0007669"/>
    <property type="project" value="UniProtKB-SubCell"/>
</dbReference>
<evidence type="ECO:0000256" key="1">
    <source>
        <dbReference type="ARBA" id="ARBA00000885"/>
    </source>
</evidence>
<feature type="repeat" description="RCC1" evidence="11">
    <location>
        <begin position="123"/>
        <end position="174"/>
    </location>
</feature>
<comment type="pathway">
    <text evidence="3">Protein modification; protein ubiquitination.</text>
</comment>
<dbReference type="Pfam" id="PF25390">
    <property type="entry name" value="WD40_RLD"/>
    <property type="match status" value="1"/>
</dbReference>
<dbReference type="PROSITE" id="PS50012">
    <property type="entry name" value="RCC1_3"/>
    <property type="match status" value="4"/>
</dbReference>
<dbReference type="InterPro" id="IPR058923">
    <property type="entry name" value="RCC1-like_dom"/>
</dbReference>
<evidence type="ECO:0000259" key="13">
    <source>
        <dbReference type="PROSITE" id="PS50237"/>
    </source>
</evidence>
<keyword evidence="9 10" id="KW-0833">Ubl conjugation pathway</keyword>
<dbReference type="PRINTS" id="PR00633">
    <property type="entry name" value="RCCNDNSATION"/>
</dbReference>
<evidence type="ECO:0000256" key="7">
    <source>
        <dbReference type="ARBA" id="ARBA00022679"/>
    </source>
</evidence>
<evidence type="ECO:0000256" key="11">
    <source>
        <dbReference type="PROSITE-ProRule" id="PRU00235"/>
    </source>
</evidence>
<evidence type="ECO:0000256" key="8">
    <source>
        <dbReference type="ARBA" id="ARBA00022737"/>
    </source>
</evidence>
<name>A0A0B7BGT1_9EUPU</name>
<dbReference type="Gene3D" id="3.30.2410.10">
    <property type="entry name" value="Hect, E3 ligase catalytic domain"/>
    <property type="match status" value="1"/>
</dbReference>
<dbReference type="PANTHER" id="PTHR22872">
    <property type="entry name" value="BTK-BINDING PROTEIN-RELATED"/>
    <property type="match status" value="1"/>
</dbReference>
<dbReference type="Gene3D" id="2.130.10.30">
    <property type="entry name" value="Regulator of chromosome condensation 1/beta-lactamase-inhibitor protein II"/>
    <property type="match status" value="1"/>
</dbReference>
<dbReference type="PANTHER" id="PTHR22872:SF2">
    <property type="entry name" value="INHIBITOR OF BRUTON TYROSINE KINASE"/>
    <property type="match status" value="1"/>
</dbReference>
<dbReference type="FunFam" id="3.30.2410.10:FF:000006">
    <property type="entry name" value="probable E3 ubiquitin-protein ligase HERC1 isoform X2"/>
    <property type="match status" value="1"/>
</dbReference>
<feature type="compositionally biased region" description="Acidic residues" evidence="12">
    <location>
        <begin position="728"/>
        <end position="740"/>
    </location>
</feature>
<evidence type="ECO:0000256" key="2">
    <source>
        <dbReference type="ARBA" id="ARBA00004496"/>
    </source>
</evidence>
<dbReference type="Gene3D" id="3.90.1750.10">
    <property type="entry name" value="Hect, E3 ligase catalytic domains"/>
    <property type="match status" value="1"/>
</dbReference>
<dbReference type="Gene3D" id="3.30.2160.10">
    <property type="entry name" value="Hect, E3 ligase catalytic domain"/>
    <property type="match status" value="1"/>
</dbReference>
<protein>
    <recommendedName>
        <fullName evidence="4">HECT-type E3 ubiquitin transferase</fullName>
        <ecNumber evidence="4">2.3.2.26</ecNumber>
    </recommendedName>
</protein>
<keyword evidence="8" id="KW-0677">Repeat</keyword>
<dbReference type="SMART" id="SM00119">
    <property type="entry name" value="HECTc"/>
    <property type="match status" value="1"/>
</dbReference>
<feature type="region of interest" description="Disordered" evidence="12">
    <location>
        <begin position="715"/>
        <end position="740"/>
    </location>
</feature>
<keyword evidence="7" id="KW-0808">Transferase</keyword>
<dbReference type="EMBL" id="HACG01044525">
    <property type="protein sequence ID" value="CEK91390.1"/>
    <property type="molecule type" value="Transcribed_RNA"/>
</dbReference>
<feature type="domain" description="HECT" evidence="13">
    <location>
        <begin position="375"/>
        <end position="705"/>
    </location>
</feature>
<evidence type="ECO:0000256" key="6">
    <source>
        <dbReference type="ARBA" id="ARBA00022553"/>
    </source>
</evidence>
<dbReference type="SUPFAM" id="SSF56204">
    <property type="entry name" value="Hect, E3 ligase catalytic domain"/>
    <property type="match status" value="1"/>
</dbReference>
<accession>A0A0B7BGT1</accession>